<dbReference type="OrthoDB" id="7595670at2"/>
<sequence length="232" mass="24923">MKSGKFLTVALLLPLPAGAVQIVPDYYDTPNGDAGTYTYFDDSYDGLGDKTNRYGYLSGGSGDLTDGVIATQPWPVEEGPGGGKAYVGWIDADPVPVFHFADPAVIDSIVIHQDDADGVGGVDHIPRVGMSAWRDGTVVFDQEYFFSDPAGTGPTAITLDTSAMPDVDRIALRMNRLRDGRDHWVFVSEIQFFQADAIPSPASFGLLGLGALTAAGLRRRGPRSRSRPRSRV</sequence>
<feature type="chain" id="PRO_5012058432" description="PEP-CTERM protein-sorting domain-containing protein" evidence="1">
    <location>
        <begin position="20"/>
        <end position="232"/>
    </location>
</feature>
<feature type="signal peptide" evidence="1">
    <location>
        <begin position="1"/>
        <end position="19"/>
    </location>
</feature>
<reference evidence="3" key="1">
    <citation type="submission" date="2017-05" db="EMBL/GenBank/DDBJ databases">
        <authorList>
            <person name="Lin X."/>
        </authorList>
    </citation>
    <scope>NUCLEOTIDE SEQUENCE [LARGE SCALE GENOMIC DNA]</scope>
    <source>
        <strain evidence="3">JLT2012</strain>
    </source>
</reference>
<evidence type="ECO:0000313" key="2">
    <source>
        <dbReference type="EMBL" id="OWV32358.1"/>
    </source>
</evidence>
<dbReference type="Gene3D" id="2.60.120.1190">
    <property type="match status" value="1"/>
</dbReference>
<keyword evidence="3" id="KW-1185">Reference proteome</keyword>
<comment type="caution">
    <text evidence="2">The sequence shown here is derived from an EMBL/GenBank/DDBJ whole genome shotgun (WGS) entry which is preliminary data.</text>
</comment>
<protein>
    <recommendedName>
        <fullName evidence="4">PEP-CTERM protein-sorting domain-containing protein</fullName>
    </recommendedName>
</protein>
<evidence type="ECO:0000313" key="3">
    <source>
        <dbReference type="Proteomes" id="UP000198462"/>
    </source>
</evidence>
<name>A0A219B3F9_9SPHN</name>
<dbReference type="EMBL" id="NFZT01000001">
    <property type="protein sequence ID" value="OWV32358.1"/>
    <property type="molecule type" value="Genomic_DNA"/>
</dbReference>
<keyword evidence="1" id="KW-0732">Signal</keyword>
<gene>
    <name evidence="2" type="ORF">B5C34_02065</name>
</gene>
<organism evidence="2 3">
    <name type="scientific">Pacificimonas flava</name>
    <dbReference type="NCBI Taxonomy" id="1234595"/>
    <lineage>
        <taxon>Bacteria</taxon>
        <taxon>Pseudomonadati</taxon>
        <taxon>Pseudomonadota</taxon>
        <taxon>Alphaproteobacteria</taxon>
        <taxon>Sphingomonadales</taxon>
        <taxon>Sphingosinicellaceae</taxon>
        <taxon>Pacificimonas</taxon>
    </lineage>
</organism>
<dbReference type="RefSeq" id="WP_088711156.1">
    <property type="nucleotide sequence ID" value="NZ_NFZT01000001.1"/>
</dbReference>
<evidence type="ECO:0008006" key="4">
    <source>
        <dbReference type="Google" id="ProtNLM"/>
    </source>
</evidence>
<dbReference type="AlphaFoldDB" id="A0A219B3F9"/>
<dbReference type="Proteomes" id="UP000198462">
    <property type="component" value="Unassembled WGS sequence"/>
</dbReference>
<accession>A0A219B3F9</accession>
<proteinExistence type="predicted"/>
<evidence type="ECO:0000256" key="1">
    <source>
        <dbReference type="SAM" id="SignalP"/>
    </source>
</evidence>